<proteinExistence type="predicted"/>
<keyword evidence="3" id="KW-1185">Reference proteome</keyword>
<evidence type="ECO:0000256" key="1">
    <source>
        <dbReference type="SAM" id="Phobius"/>
    </source>
</evidence>
<dbReference type="EMBL" id="AKHW03003826">
    <property type="protein sequence ID" value="KYO32942.1"/>
    <property type="molecule type" value="Genomic_DNA"/>
</dbReference>
<accession>A0A151N7Z5</accession>
<keyword evidence="1" id="KW-0472">Membrane</keyword>
<dbReference type="Proteomes" id="UP000050525">
    <property type="component" value="Unassembled WGS sequence"/>
</dbReference>
<keyword evidence="1" id="KW-0812">Transmembrane</keyword>
<organism evidence="2 3">
    <name type="scientific">Alligator mississippiensis</name>
    <name type="common">American alligator</name>
    <dbReference type="NCBI Taxonomy" id="8496"/>
    <lineage>
        <taxon>Eukaryota</taxon>
        <taxon>Metazoa</taxon>
        <taxon>Chordata</taxon>
        <taxon>Craniata</taxon>
        <taxon>Vertebrata</taxon>
        <taxon>Euteleostomi</taxon>
        <taxon>Archelosauria</taxon>
        <taxon>Archosauria</taxon>
        <taxon>Crocodylia</taxon>
        <taxon>Alligatoridae</taxon>
        <taxon>Alligatorinae</taxon>
        <taxon>Alligator</taxon>
    </lineage>
</organism>
<evidence type="ECO:0000313" key="2">
    <source>
        <dbReference type="EMBL" id="KYO32942.1"/>
    </source>
</evidence>
<evidence type="ECO:0000313" key="3">
    <source>
        <dbReference type="Proteomes" id="UP000050525"/>
    </source>
</evidence>
<reference evidence="2 3" key="1">
    <citation type="journal article" date="2012" name="Genome Biol.">
        <title>Sequencing three crocodilian genomes to illuminate the evolution of archosaurs and amniotes.</title>
        <authorList>
            <person name="St John J.A."/>
            <person name="Braun E.L."/>
            <person name="Isberg S.R."/>
            <person name="Miles L.G."/>
            <person name="Chong A.Y."/>
            <person name="Gongora J."/>
            <person name="Dalzell P."/>
            <person name="Moran C."/>
            <person name="Bed'hom B."/>
            <person name="Abzhanov A."/>
            <person name="Burgess S.C."/>
            <person name="Cooksey A.M."/>
            <person name="Castoe T.A."/>
            <person name="Crawford N.G."/>
            <person name="Densmore L.D."/>
            <person name="Drew J.C."/>
            <person name="Edwards S.V."/>
            <person name="Faircloth B.C."/>
            <person name="Fujita M.K."/>
            <person name="Greenwold M.J."/>
            <person name="Hoffmann F.G."/>
            <person name="Howard J.M."/>
            <person name="Iguchi T."/>
            <person name="Janes D.E."/>
            <person name="Khan S.Y."/>
            <person name="Kohno S."/>
            <person name="de Koning A.J."/>
            <person name="Lance S.L."/>
            <person name="McCarthy F.M."/>
            <person name="McCormack J.E."/>
            <person name="Merchant M.E."/>
            <person name="Peterson D.G."/>
            <person name="Pollock D.D."/>
            <person name="Pourmand N."/>
            <person name="Raney B.J."/>
            <person name="Roessler K.A."/>
            <person name="Sanford J.R."/>
            <person name="Sawyer R.H."/>
            <person name="Schmidt C.J."/>
            <person name="Triplett E.W."/>
            <person name="Tuberville T.D."/>
            <person name="Venegas-Anaya M."/>
            <person name="Howard J.T."/>
            <person name="Jarvis E.D."/>
            <person name="Guillette L.J.Jr."/>
            <person name="Glenn T.C."/>
            <person name="Green R.E."/>
            <person name="Ray D.A."/>
        </authorList>
    </citation>
    <scope>NUCLEOTIDE SEQUENCE [LARGE SCALE GENOMIC DNA]</scope>
    <source>
        <strain evidence="2">KSC_2009_1</strain>
    </source>
</reference>
<feature type="transmembrane region" description="Helical" evidence="1">
    <location>
        <begin position="103"/>
        <end position="123"/>
    </location>
</feature>
<comment type="caution">
    <text evidence="2">The sequence shown here is derived from an EMBL/GenBank/DDBJ whole genome shotgun (WGS) entry which is preliminary data.</text>
</comment>
<dbReference type="AlphaFoldDB" id="A0A151N7Z5"/>
<keyword evidence="1" id="KW-1133">Transmembrane helix</keyword>
<protein>
    <submittedName>
        <fullName evidence="2">Uncharacterized protein</fullName>
    </submittedName>
</protein>
<sequence>MRRKEEEEEPDTKSQILLLEGHQTTAKDQHVILLGGAKKSTLTALQDWKFHKNTNSRSMLSKAQLHNAQLFITMGFHHPLHLQDEVLMKKEENLNSYINIKSFTFECCLLFSCLALLMTYAWFL</sequence>
<name>A0A151N7Z5_ALLMI</name>
<gene>
    <name evidence="2" type="ORF">Y1Q_0011266</name>
</gene>